<gene>
    <name evidence="2" type="ORF">HNAJ_LOCUS12865</name>
</gene>
<accession>A0A3P7WLA6</accession>
<feature type="region of interest" description="Disordered" evidence="1">
    <location>
        <begin position="75"/>
        <end position="94"/>
    </location>
</feature>
<keyword evidence="3" id="KW-1185">Reference proteome</keyword>
<evidence type="ECO:0000313" key="3">
    <source>
        <dbReference type="Proteomes" id="UP000278807"/>
    </source>
</evidence>
<name>A0A3P7WLA6_RODNA</name>
<feature type="region of interest" description="Disordered" evidence="1">
    <location>
        <begin position="115"/>
        <end position="212"/>
    </location>
</feature>
<protein>
    <submittedName>
        <fullName evidence="2">Uncharacterized protein</fullName>
    </submittedName>
</protein>
<dbReference type="OrthoDB" id="432281at2759"/>
<sequence length="243" mass="26935">MKALIRREFQTSRCNELKARTKEKQWTVGNEIKARTKEKHNFGQESKPLLSLDYVPDGLPGKTPSKIGSIQSRCNELKARTKENPTGQESKPLLSLDYAPDTTAWQNIFTDWEHTLNPRENGEDPPDSVFKGGNGEDPPDSVSSGGNGDDPPDSVSSSKDNGTEKTHLIRCPALETRNPHAPYVTYRRKWTPDSVSSSKDKDGKPETLGSKKTANELQFINCYIGTPTIGEAEVKVYGLMIIS</sequence>
<evidence type="ECO:0000256" key="1">
    <source>
        <dbReference type="SAM" id="MobiDB-lite"/>
    </source>
</evidence>
<organism evidence="2 3">
    <name type="scientific">Rodentolepis nana</name>
    <name type="common">Dwarf tapeworm</name>
    <name type="synonym">Hymenolepis nana</name>
    <dbReference type="NCBI Taxonomy" id="102285"/>
    <lineage>
        <taxon>Eukaryota</taxon>
        <taxon>Metazoa</taxon>
        <taxon>Spiralia</taxon>
        <taxon>Lophotrochozoa</taxon>
        <taxon>Platyhelminthes</taxon>
        <taxon>Cestoda</taxon>
        <taxon>Eucestoda</taxon>
        <taxon>Cyclophyllidea</taxon>
        <taxon>Hymenolepididae</taxon>
        <taxon>Rodentolepis</taxon>
    </lineage>
</organism>
<dbReference type="EMBL" id="UZAE01014735">
    <property type="protein sequence ID" value="VDO14305.1"/>
    <property type="molecule type" value="Genomic_DNA"/>
</dbReference>
<proteinExistence type="predicted"/>
<reference evidence="2 3" key="1">
    <citation type="submission" date="2018-11" db="EMBL/GenBank/DDBJ databases">
        <authorList>
            <consortium name="Pathogen Informatics"/>
        </authorList>
    </citation>
    <scope>NUCLEOTIDE SEQUENCE [LARGE SCALE GENOMIC DNA]</scope>
</reference>
<dbReference type="Proteomes" id="UP000278807">
    <property type="component" value="Unassembled WGS sequence"/>
</dbReference>
<dbReference type="AlphaFoldDB" id="A0A3P7WLA6"/>
<evidence type="ECO:0000313" key="2">
    <source>
        <dbReference type="EMBL" id="VDO14305.1"/>
    </source>
</evidence>